<name>A0A368GJH2_ANCCA</name>
<evidence type="ECO:0000256" key="3">
    <source>
        <dbReference type="ARBA" id="ARBA00022989"/>
    </source>
</evidence>
<organism evidence="6 7">
    <name type="scientific">Ancylostoma caninum</name>
    <name type="common">Dog hookworm</name>
    <dbReference type="NCBI Taxonomy" id="29170"/>
    <lineage>
        <taxon>Eukaryota</taxon>
        <taxon>Metazoa</taxon>
        <taxon>Ecdysozoa</taxon>
        <taxon>Nematoda</taxon>
        <taxon>Chromadorea</taxon>
        <taxon>Rhabditida</taxon>
        <taxon>Rhabditina</taxon>
        <taxon>Rhabditomorpha</taxon>
        <taxon>Strongyloidea</taxon>
        <taxon>Ancylostomatidae</taxon>
        <taxon>Ancylostomatinae</taxon>
        <taxon>Ancylostoma</taxon>
    </lineage>
</organism>
<keyword evidence="7" id="KW-1185">Reference proteome</keyword>
<proteinExistence type="predicted"/>
<dbReference type="PANTHER" id="PTHR46561">
    <property type="entry name" value="SERPENTINE RECEPTOR, CLASS AB (CLASS A-LIKE)-RELATED"/>
    <property type="match status" value="1"/>
</dbReference>
<dbReference type="PANTHER" id="PTHR46561:SF11">
    <property type="entry name" value="SERPENTINE RECEPTOR CLASS ALPHA_BETA-14"/>
    <property type="match status" value="1"/>
</dbReference>
<protein>
    <recommendedName>
        <fullName evidence="8">G-protein coupled receptors family 1 profile domain-containing protein</fullName>
    </recommendedName>
</protein>
<dbReference type="EMBL" id="JOJR01000127">
    <property type="protein sequence ID" value="RCN44526.1"/>
    <property type="molecule type" value="Genomic_DNA"/>
</dbReference>
<keyword evidence="4 5" id="KW-0472">Membrane</keyword>
<gene>
    <name evidence="6" type="ORF">ANCCAN_09517</name>
</gene>
<feature type="transmembrane region" description="Helical" evidence="5">
    <location>
        <begin position="134"/>
        <end position="153"/>
    </location>
</feature>
<dbReference type="AlphaFoldDB" id="A0A368GJH2"/>
<evidence type="ECO:0000256" key="5">
    <source>
        <dbReference type="SAM" id="Phobius"/>
    </source>
</evidence>
<dbReference type="Pfam" id="PF10292">
    <property type="entry name" value="7TM_GPCR_Srab"/>
    <property type="match status" value="1"/>
</dbReference>
<dbReference type="OrthoDB" id="5865724at2759"/>
<dbReference type="InterPro" id="IPR053286">
    <property type="entry name" value="Nematode_rcpt-like_srab"/>
</dbReference>
<keyword evidence="2 5" id="KW-0812">Transmembrane</keyword>
<feature type="transmembrane region" description="Helical" evidence="5">
    <location>
        <begin position="38"/>
        <end position="65"/>
    </location>
</feature>
<evidence type="ECO:0000256" key="4">
    <source>
        <dbReference type="ARBA" id="ARBA00023136"/>
    </source>
</evidence>
<dbReference type="Proteomes" id="UP000252519">
    <property type="component" value="Unassembled WGS sequence"/>
</dbReference>
<dbReference type="GO" id="GO:0016020">
    <property type="term" value="C:membrane"/>
    <property type="evidence" value="ECO:0007669"/>
    <property type="project" value="UniProtKB-SubCell"/>
</dbReference>
<dbReference type="InterPro" id="IPR019408">
    <property type="entry name" value="7TM_GPCR_serpentine_rcpt_Srab"/>
</dbReference>
<comment type="subcellular location">
    <subcellularLocation>
        <location evidence="1">Membrane</location>
        <topology evidence="1">Multi-pass membrane protein</topology>
    </subcellularLocation>
</comment>
<evidence type="ECO:0000313" key="7">
    <source>
        <dbReference type="Proteomes" id="UP000252519"/>
    </source>
</evidence>
<evidence type="ECO:0000256" key="2">
    <source>
        <dbReference type="ARBA" id="ARBA00022692"/>
    </source>
</evidence>
<feature type="transmembrane region" description="Helical" evidence="5">
    <location>
        <begin position="86"/>
        <end position="105"/>
    </location>
</feature>
<accession>A0A368GJH2</accession>
<reference evidence="6 7" key="1">
    <citation type="submission" date="2014-10" db="EMBL/GenBank/DDBJ databases">
        <title>Draft genome of the hookworm Ancylostoma caninum.</title>
        <authorList>
            <person name="Mitreva M."/>
        </authorList>
    </citation>
    <scope>NUCLEOTIDE SEQUENCE [LARGE SCALE GENOMIC DNA]</scope>
    <source>
        <strain evidence="6 7">Baltimore</strain>
    </source>
</reference>
<sequence>MDVDYYEHSALFIRWSDTGEVGTQLVEMYTVANPCDMLMSAALCYIVRLPTLVCFGSHLTIHLSVVIERAIALRHLSTYESSKSTLGSALVAFSIISSFGFMVFATKNYNFTGTTFYCTAATKSTLLDISTTSYFMVAVEAIIVLLFGCVYYLNLKKR</sequence>
<evidence type="ECO:0008006" key="8">
    <source>
        <dbReference type="Google" id="ProtNLM"/>
    </source>
</evidence>
<evidence type="ECO:0000313" key="6">
    <source>
        <dbReference type="EMBL" id="RCN44526.1"/>
    </source>
</evidence>
<evidence type="ECO:0000256" key="1">
    <source>
        <dbReference type="ARBA" id="ARBA00004141"/>
    </source>
</evidence>
<comment type="caution">
    <text evidence="6">The sequence shown here is derived from an EMBL/GenBank/DDBJ whole genome shotgun (WGS) entry which is preliminary data.</text>
</comment>
<keyword evidence="3 5" id="KW-1133">Transmembrane helix</keyword>